<comment type="caution">
    <text evidence="1">The sequence shown here is derived from an EMBL/GenBank/DDBJ whole genome shotgun (WGS) entry which is preliminary data.</text>
</comment>
<name>A0ACC0AUM6_CATRO</name>
<gene>
    <name evidence="1" type="ORF">M9H77_23303</name>
</gene>
<reference evidence="2" key="1">
    <citation type="journal article" date="2023" name="Nat. Plants">
        <title>Single-cell RNA sequencing provides a high-resolution roadmap for understanding the multicellular compartmentation of specialized metabolism.</title>
        <authorList>
            <person name="Sun S."/>
            <person name="Shen X."/>
            <person name="Li Y."/>
            <person name="Li Y."/>
            <person name="Wang S."/>
            <person name="Li R."/>
            <person name="Zhang H."/>
            <person name="Shen G."/>
            <person name="Guo B."/>
            <person name="Wei J."/>
            <person name="Xu J."/>
            <person name="St-Pierre B."/>
            <person name="Chen S."/>
            <person name="Sun C."/>
        </authorList>
    </citation>
    <scope>NUCLEOTIDE SEQUENCE [LARGE SCALE GENOMIC DNA]</scope>
</reference>
<dbReference type="EMBL" id="CM044705">
    <property type="protein sequence ID" value="KAI5663980.1"/>
    <property type="molecule type" value="Genomic_DNA"/>
</dbReference>
<evidence type="ECO:0000313" key="2">
    <source>
        <dbReference type="Proteomes" id="UP001060085"/>
    </source>
</evidence>
<accession>A0ACC0AUM6</accession>
<sequence>MCFAAIKLHIVLLGHESGSDKKKLKFRKPTISLYIEKYLKKIKVVKRALVSKSMPYLKILALRRLPFFCRRPILLDGTDRNKGRWATMHEFCIYVLEIYYSKHLQLVKDANSGTRVHDIESTHSKNFPSWFSKHVVNMIAIFLILSFDTAEFFNC</sequence>
<proteinExistence type="predicted"/>
<evidence type="ECO:0000313" key="1">
    <source>
        <dbReference type="EMBL" id="KAI5663980.1"/>
    </source>
</evidence>
<protein>
    <submittedName>
        <fullName evidence="1">Uncharacterized protein</fullName>
    </submittedName>
</protein>
<organism evidence="1 2">
    <name type="scientific">Catharanthus roseus</name>
    <name type="common">Madagascar periwinkle</name>
    <name type="synonym">Vinca rosea</name>
    <dbReference type="NCBI Taxonomy" id="4058"/>
    <lineage>
        <taxon>Eukaryota</taxon>
        <taxon>Viridiplantae</taxon>
        <taxon>Streptophyta</taxon>
        <taxon>Embryophyta</taxon>
        <taxon>Tracheophyta</taxon>
        <taxon>Spermatophyta</taxon>
        <taxon>Magnoliopsida</taxon>
        <taxon>eudicotyledons</taxon>
        <taxon>Gunneridae</taxon>
        <taxon>Pentapetalae</taxon>
        <taxon>asterids</taxon>
        <taxon>lamiids</taxon>
        <taxon>Gentianales</taxon>
        <taxon>Apocynaceae</taxon>
        <taxon>Rauvolfioideae</taxon>
        <taxon>Vinceae</taxon>
        <taxon>Catharanthinae</taxon>
        <taxon>Catharanthus</taxon>
    </lineage>
</organism>
<dbReference type="Proteomes" id="UP001060085">
    <property type="component" value="Linkage Group LG05"/>
</dbReference>
<keyword evidence="2" id="KW-1185">Reference proteome</keyword>